<dbReference type="Proteomes" id="UP000000304">
    <property type="component" value="Chromosome 2R"/>
</dbReference>
<feature type="chain" id="PRO_5002820293" evidence="1">
    <location>
        <begin position="23"/>
        <end position="98"/>
    </location>
</feature>
<evidence type="ECO:0000313" key="3">
    <source>
        <dbReference type="Proteomes" id="UP000000304"/>
    </source>
</evidence>
<gene>
    <name evidence="2" type="primary">Dsim\GD10591</name>
    <name evidence="2" type="ORF">Dsim_GD10591</name>
</gene>
<accession>B4QG72</accession>
<organism evidence="2 3">
    <name type="scientific">Drosophila simulans</name>
    <name type="common">Fruit fly</name>
    <dbReference type="NCBI Taxonomy" id="7240"/>
    <lineage>
        <taxon>Eukaryota</taxon>
        <taxon>Metazoa</taxon>
        <taxon>Ecdysozoa</taxon>
        <taxon>Arthropoda</taxon>
        <taxon>Hexapoda</taxon>
        <taxon>Insecta</taxon>
        <taxon>Pterygota</taxon>
        <taxon>Neoptera</taxon>
        <taxon>Endopterygota</taxon>
        <taxon>Diptera</taxon>
        <taxon>Brachycera</taxon>
        <taxon>Muscomorpha</taxon>
        <taxon>Ephydroidea</taxon>
        <taxon>Drosophilidae</taxon>
        <taxon>Drosophila</taxon>
        <taxon>Sophophora</taxon>
    </lineage>
</organism>
<feature type="signal peptide" evidence="1">
    <location>
        <begin position="1"/>
        <end position="22"/>
    </location>
</feature>
<dbReference type="AlphaFoldDB" id="B4QG72"/>
<dbReference type="HOGENOM" id="CLU_2335866_0_0_1"/>
<dbReference type="EMBL" id="CM000362">
    <property type="protein sequence ID" value="EDX06222.1"/>
    <property type="molecule type" value="Genomic_DNA"/>
</dbReference>
<proteinExistence type="predicted"/>
<evidence type="ECO:0000313" key="2">
    <source>
        <dbReference type="EMBL" id="EDX06222.1"/>
    </source>
</evidence>
<protein>
    <submittedName>
        <fullName evidence="2">GD10591</fullName>
    </submittedName>
</protein>
<keyword evidence="3" id="KW-1185">Reference proteome</keyword>
<reference evidence="2 3" key="1">
    <citation type="journal article" date="2007" name="Nature">
        <title>Evolution of genes and genomes on the Drosophila phylogeny.</title>
        <authorList>
            <consortium name="Drosophila 12 Genomes Consortium"/>
            <person name="Clark A.G."/>
            <person name="Eisen M.B."/>
            <person name="Smith D.R."/>
            <person name="Bergman C.M."/>
            <person name="Oliver B."/>
            <person name="Markow T.A."/>
            <person name="Kaufman T.C."/>
            <person name="Kellis M."/>
            <person name="Gelbart W."/>
            <person name="Iyer V.N."/>
            <person name="Pollard D.A."/>
            <person name="Sackton T.B."/>
            <person name="Larracuente A.M."/>
            <person name="Singh N.D."/>
            <person name="Abad J.P."/>
            <person name="Abt D.N."/>
            <person name="Adryan B."/>
            <person name="Aguade M."/>
            <person name="Akashi H."/>
            <person name="Anderson W.W."/>
            <person name="Aquadro C.F."/>
            <person name="Ardell D.H."/>
            <person name="Arguello R."/>
            <person name="Artieri C.G."/>
            <person name="Barbash D.A."/>
            <person name="Barker D."/>
            <person name="Barsanti P."/>
            <person name="Batterham P."/>
            <person name="Batzoglou S."/>
            <person name="Begun D."/>
            <person name="Bhutkar A."/>
            <person name="Blanco E."/>
            <person name="Bosak S.A."/>
            <person name="Bradley R.K."/>
            <person name="Brand A.D."/>
            <person name="Brent M.R."/>
            <person name="Brooks A.N."/>
            <person name="Brown R.H."/>
            <person name="Butlin R.K."/>
            <person name="Caggese C."/>
            <person name="Calvi B.R."/>
            <person name="Bernardo de Carvalho A."/>
            <person name="Caspi A."/>
            <person name="Castrezana S."/>
            <person name="Celniker S.E."/>
            <person name="Chang J.L."/>
            <person name="Chapple C."/>
            <person name="Chatterji S."/>
            <person name="Chinwalla A."/>
            <person name="Civetta A."/>
            <person name="Clifton S.W."/>
            <person name="Comeron J.M."/>
            <person name="Costello J.C."/>
            <person name="Coyne J.A."/>
            <person name="Daub J."/>
            <person name="David R.G."/>
            <person name="Delcher A.L."/>
            <person name="Delehaunty K."/>
            <person name="Do C.B."/>
            <person name="Ebling H."/>
            <person name="Edwards K."/>
            <person name="Eickbush T."/>
            <person name="Evans J.D."/>
            <person name="Filipski A."/>
            <person name="Findeiss S."/>
            <person name="Freyhult E."/>
            <person name="Fulton L."/>
            <person name="Fulton R."/>
            <person name="Garcia A.C."/>
            <person name="Gardiner A."/>
            <person name="Garfield D.A."/>
            <person name="Garvin B.E."/>
            <person name="Gibson G."/>
            <person name="Gilbert D."/>
            <person name="Gnerre S."/>
            <person name="Godfrey J."/>
            <person name="Good R."/>
            <person name="Gotea V."/>
            <person name="Gravely B."/>
            <person name="Greenberg A.J."/>
            <person name="Griffiths-Jones S."/>
            <person name="Gross S."/>
            <person name="Guigo R."/>
            <person name="Gustafson E.A."/>
            <person name="Haerty W."/>
            <person name="Hahn M.W."/>
            <person name="Halligan D.L."/>
            <person name="Halpern A.L."/>
            <person name="Halter G.M."/>
            <person name="Han M.V."/>
            <person name="Heger A."/>
            <person name="Hillier L."/>
            <person name="Hinrichs A.S."/>
            <person name="Holmes I."/>
            <person name="Hoskins R.A."/>
            <person name="Hubisz M.J."/>
            <person name="Hultmark D."/>
            <person name="Huntley M.A."/>
            <person name="Jaffe D.B."/>
            <person name="Jagadeeshan S."/>
            <person name="Jeck W.R."/>
            <person name="Johnson J."/>
            <person name="Jones C.D."/>
            <person name="Jordan W.C."/>
            <person name="Karpen G.H."/>
            <person name="Kataoka E."/>
            <person name="Keightley P.D."/>
            <person name="Kheradpour P."/>
            <person name="Kirkness E.F."/>
            <person name="Koerich L.B."/>
            <person name="Kristiansen K."/>
            <person name="Kudrna D."/>
            <person name="Kulathinal R.J."/>
            <person name="Kumar S."/>
            <person name="Kwok R."/>
            <person name="Lander E."/>
            <person name="Langley C.H."/>
            <person name="Lapoint R."/>
            <person name="Lazzaro B.P."/>
            <person name="Lee S.J."/>
            <person name="Levesque L."/>
            <person name="Li R."/>
            <person name="Lin C.F."/>
            <person name="Lin M.F."/>
            <person name="Lindblad-Toh K."/>
            <person name="Llopart A."/>
            <person name="Long M."/>
            <person name="Low L."/>
            <person name="Lozovsky E."/>
            <person name="Lu J."/>
            <person name="Luo M."/>
            <person name="Machado C.A."/>
            <person name="Makalowski W."/>
            <person name="Marzo M."/>
            <person name="Matsuda M."/>
            <person name="Matzkin L."/>
            <person name="McAllister B."/>
            <person name="McBride C.S."/>
            <person name="McKernan B."/>
            <person name="McKernan K."/>
            <person name="Mendez-Lago M."/>
            <person name="Minx P."/>
            <person name="Mollenhauer M.U."/>
            <person name="Montooth K."/>
            <person name="Mount S.M."/>
            <person name="Mu X."/>
            <person name="Myers E."/>
            <person name="Negre B."/>
            <person name="Newfeld S."/>
            <person name="Nielsen R."/>
            <person name="Noor M.A."/>
            <person name="O'Grady P."/>
            <person name="Pachter L."/>
            <person name="Papaceit M."/>
            <person name="Parisi M.J."/>
            <person name="Parisi M."/>
            <person name="Parts L."/>
            <person name="Pedersen J.S."/>
            <person name="Pesole G."/>
            <person name="Phillippy A.M."/>
            <person name="Ponting C.P."/>
            <person name="Pop M."/>
            <person name="Porcelli D."/>
            <person name="Powell J.R."/>
            <person name="Prohaska S."/>
            <person name="Pruitt K."/>
            <person name="Puig M."/>
            <person name="Quesneville H."/>
            <person name="Ram K.R."/>
            <person name="Rand D."/>
            <person name="Rasmussen M.D."/>
            <person name="Reed L.K."/>
            <person name="Reenan R."/>
            <person name="Reily A."/>
            <person name="Remington K.A."/>
            <person name="Rieger T.T."/>
            <person name="Ritchie M.G."/>
            <person name="Robin C."/>
            <person name="Rogers Y.H."/>
            <person name="Rohde C."/>
            <person name="Rozas J."/>
            <person name="Rubenfield M.J."/>
            <person name="Ruiz A."/>
            <person name="Russo S."/>
            <person name="Salzberg S.L."/>
            <person name="Sanchez-Gracia A."/>
            <person name="Saranga D.J."/>
            <person name="Sato H."/>
            <person name="Schaeffer S.W."/>
            <person name="Schatz M.C."/>
            <person name="Schlenke T."/>
            <person name="Schwartz R."/>
            <person name="Segarra C."/>
            <person name="Singh R.S."/>
            <person name="Sirot L."/>
            <person name="Sirota M."/>
            <person name="Sisneros N.B."/>
            <person name="Smith C.D."/>
            <person name="Smith T.F."/>
            <person name="Spieth J."/>
            <person name="Stage D.E."/>
            <person name="Stark A."/>
            <person name="Stephan W."/>
            <person name="Strausberg R.L."/>
            <person name="Strempel S."/>
            <person name="Sturgill D."/>
            <person name="Sutton G."/>
            <person name="Sutton G.G."/>
            <person name="Tao W."/>
            <person name="Teichmann S."/>
            <person name="Tobari Y.N."/>
            <person name="Tomimura Y."/>
            <person name="Tsolas J.M."/>
            <person name="Valente V.L."/>
            <person name="Venter E."/>
            <person name="Venter J.C."/>
            <person name="Vicario S."/>
            <person name="Vieira F.G."/>
            <person name="Vilella A.J."/>
            <person name="Villasante A."/>
            <person name="Walenz B."/>
            <person name="Wang J."/>
            <person name="Wasserman M."/>
            <person name="Watts T."/>
            <person name="Wilson D."/>
            <person name="Wilson R.K."/>
            <person name="Wing R.A."/>
            <person name="Wolfner M.F."/>
            <person name="Wong A."/>
            <person name="Wong G.K."/>
            <person name="Wu C.I."/>
            <person name="Wu G."/>
            <person name="Yamamoto D."/>
            <person name="Yang H.P."/>
            <person name="Yang S.P."/>
            <person name="Yorke J.A."/>
            <person name="Yoshida K."/>
            <person name="Zdobnov E."/>
            <person name="Zhang P."/>
            <person name="Zhang Y."/>
            <person name="Zimin A.V."/>
            <person name="Baldwin J."/>
            <person name="Abdouelleil A."/>
            <person name="Abdulkadir J."/>
            <person name="Abebe A."/>
            <person name="Abera B."/>
            <person name="Abreu J."/>
            <person name="Acer S.C."/>
            <person name="Aftuck L."/>
            <person name="Alexander A."/>
            <person name="An P."/>
            <person name="Anderson E."/>
            <person name="Anderson S."/>
            <person name="Arachi H."/>
            <person name="Azer M."/>
            <person name="Bachantsang P."/>
            <person name="Barry A."/>
            <person name="Bayul T."/>
            <person name="Berlin A."/>
            <person name="Bessette D."/>
            <person name="Bloom T."/>
            <person name="Blye J."/>
            <person name="Boguslavskiy L."/>
            <person name="Bonnet C."/>
            <person name="Boukhgalter B."/>
            <person name="Bourzgui I."/>
            <person name="Brown A."/>
            <person name="Cahill P."/>
            <person name="Channer S."/>
            <person name="Cheshatsang Y."/>
            <person name="Chuda L."/>
            <person name="Citroen M."/>
            <person name="Collymore A."/>
            <person name="Cooke P."/>
            <person name="Costello M."/>
            <person name="D'Aco K."/>
            <person name="Daza R."/>
            <person name="De Haan G."/>
            <person name="DeGray S."/>
            <person name="DeMaso C."/>
            <person name="Dhargay N."/>
            <person name="Dooley K."/>
            <person name="Dooley E."/>
            <person name="Doricent M."/>
            <person name="Dorje P."/>
            <person name="Dorjee K."/>
            <person name="Dupes A."/>
            <person name="Elong R."/>
            <person name="Falk J."/>
            <person name="Farina A."/>
            <person name="Faro S."/>
            <person name="Ferguson D."/>
            <person name="Fisher S."/>
            <person name="Foley C.D."/>
            <person name="Franke A."/>
            <person name="Friedrich D."/>
            <person name="Gadbois L."/>
            <person name="Gearin G."/>
            <person name="Gearin C.R."/>
            <person name="Giannoukos G."/>
            <person name="Goode T."/>
            <person name="Graham J."/>
            <person name="Grandbois E."/>
            <person name="Grewal S."/>
            <person name="Gyaltsen K."/>
            <person name="Hafez N."/>
            <person name="Hagos B."/>
            <person name="Hall J."/>
            <person name="Henson C."/>
            <person name="Hollinger A."/>
            <person name="Honan T."/>
            <person name="Huard M.D."/>
            <person name="Hughes L."/>
            <person name="Hurhula B."/>
            <person name="Husby M.E."/>
            <person name="Kamat A."/>
            <person name="Kanga B."/>
            <person name="Kashin S."/>
            <person name="Khazanovich D."/>
            <person name="Kisner P."/>
            <person name="Lance K."/>
            <person name="Lara M."/>
            <person name="Lee W."/>
            <person name="Lennon N."/>
            <person name="Letendre F."/>
            <person name="LeVine R."/>
            <person name="Lipovsky A."/>
            <person name="Liu X."/>
            <person name="Liu J."/>
            <person name="Liu S."/>
            <person name="Lokyitsang T."/>
            <person name="Lokyitsang Y."/>
            <person name="Lubonja R."/>
            <person name="Lui A."/>
            <person name="MacDonald P."/>
            <person name="Magnisalis V."/>
            <person name="Maru K."/>
            <person name="Matthews C."/>
            <person name="McCusker W."/>
            <person name="McDonough S."/>
            <person name="Mehta T."/>
            <person name="Meldrim J."/>
            <person name="Meneus L."/>
            <person name="Mihai O."/>
            <person name="Mihalev A."/>
            <person name="Mihova T."/>
            <person name="Mittelman R."/>
            <person name="Mlenga V."/>
            <person name="Montmayeur A."/>
            <person name="Mulrain L."/>
            <person name="Navidi A."/>
            <person name="Naylor J."/>
            <person name="Negash T."/>
            <person name="Nguyen T."/>
            <person name="Nguyen N."/>
            <person name="Nicol R."/>
            <person name="Norbu C."/>
            <person name="Norbu N."/>
            <person name="Novod N."/>
            <person name="O'Neill B."/>
            <person name="Osman S."/>
            <person name="Markiewicz E."/>
            <person name="Oyono O.L."/>
            <person name="Patti C."/>
            <person name="Phunkhang P."/>
            <person name="Pierre F."/>
            <person name="Priest M."/>
            <person name="Raghuraman S."/>
            <person name="Rege F."/>
            <person name="Reyes R."/>
            <person name="Rise C."/>
            <person name="Rogov P."/>
            <person name="Ross K."/>
            <person name="Ryan E."/>
            <person name="Settipalli S."/>
            <person name="Shea T."/>
            <person name="Sherpa N."/>
            <person name="Shi L."/>
            <person name="Shih D."/>
            <person name="Sparrow T."/>
            <person name="Spaulding J."/>
            <person name="Stalker J."/>
            <person name="Stange-Thomann N."/>
            <person name="Stavropoulos S."/>
            <person name="Stone C."/>
            <person name="Strader C."/>
            <person name="Tesfaye S."/>
            <person name="Thomson T."/>
            <person name="Thoulutsang Y."/>
            <person name="Thoulutsang D."/>
            <person name="Topham K."/>
            <person name="Topping I."/>
            <person name="Tsamla T."/>
            <person name="Vassiliev H."/>
            <person name="Vo A."/>
            <person name="Wangchuk T."/>
            <person name="Wangdi T."/>
            <person name="Weiand M."/>
            <person name="Wilkinson J."/>
            <person name="Wilson A."/>
            <person name="Yadav S."/>
            <person name="Young G."/>
            <person name="Yu Q."/>
            <person name="Zembek L."/>
            <person name="Zhong D."/>
            <person name="Zimmer A."/>
            <person name="Zwirko Z."/>
            <person name="Jaffe D.B."/>
            <person name="Alvarez P."/>
            <person name="Brockman W."/>
            <person name="Butler J."/>
            <person name="Chin C."/>
            <person name="Gnerre S."/>
            <person name="Grabherr M."/>
            <person name="Kleber M."/>
            <person name="Mauceli E."/>
            <person name="MacCallum I."/>
        </authorList>
    </citation>
    <scope>NUCLEOTIDE SEQUENCE [LARGE SCALE GENOMIC DNA]</scope>
    <source>
        <strain evidence="3">white501</strain>
    </source>
</reference>
<evidence type="ECO:0000256" key="1">
    <source>
        <dbReference type="SAM" id="SignalP"/>
    </source>
</evidence>
<dbReference type="OrthoDB" id="6261922at2759"/>
<name>B4QG72_DROSI</name>
<keyword evidence="1" id="KW-0732">Signal</keyword>
<sequence>MNVEQVLLISLALISLAPASLSIRTCGSHEVCVSKKKCDETDDSGKGKLVKRILDNSCGRDLECCDREQLENFEAYQAEIEYRNPRRENLWDPLDNPF</sequence>